<comment type="caution">
    <text evidence="2">The sequence shown here is derived from an EMBL/GenBank/DDBJ whole genome shotgun (WGS) entry which is preliminary data.</text>
</comment>
<feature type="region of interest" description="Disordered" evidence="1">
    <location>
        <begin position="1"/>
        <end position="31"/>
    </location>
</feature>
<dbReference type="EMBL" id="JARKIE010000032">
    <property type="protein sequence ID" value="KAJ7697045.1"/>
    <property type="molecule type" value="Genomic_DNA"/>
</dbReference>
<accession>A0AAD7DSH9</accession>
<proteinExistence type="predicted"/>
<organism evidence="2 3">
    <name type="scientific">Mycena rosella</name>
    <name type="common">Pink bonnet</name>
    <name type="synonym">Agaricus rosellus</name>
    <dbReference type="NCBI Taxonomy" id="1033263"/>
    <lineage>
        <taxon>Eukaryota</taxon>
        <taxon>Fungi</taxon>
        <taxon>Dikarya</taxon>
        <taxon>Basidiomycota</taxon>
        <taxon>Agaricomycotina</taxon>
        <taxon>Agaricomycetes</taxon>
        <taxon>Agaricomycetidae</taxon>
        <taxon>Agaricales</taxon>
        <taxon>Marasmiineae</taxon>
        <taxon>Mycenaceae</taxon>
        <taxon>Mycena</taxon>
    </lineage>
</organism>
<dbReference type="AlphaFoldDB" id="A0AAD7DSH9"/>
<reference evidence="2" key="1">
    <citation type="submission" date="2023-03" db="EMBL/GenBank/DDBJ databases">
        <title>Massive genome expansion in bonnet fungi (Mycena s.s.) driven by repeated elements and novel gene families across ecological guilds.</title>
        <authorList>
            <consortium name="Lawrence Berkeley National Laboratory"/>
            <person name="Harder C.B."/>
            <person name="Miyauchi S."/>
            <person name="Viragh M."/>
            <person name="Kuo A."/>
            <person name="Thoen E."/>
            <person name="Andreopoulos B."/>
            <person name="Lu D."/>
            <person name="Skrede I."/>
            <person name="Drula E."/>
            <person name="Henrissat B."/>
            <person name="Morin E."/>
            <person name="Kohler A."/>
            <person name="Barry K."/>
            <person name="LaButti K."/>
            <person name="Morin E."/>
            <person name="Salamov A."/>
            <person name="Lipzen A."/>
            <person name="Mereny Z."/>
            <person name="Hegedus B."/>
            <person name="Baldrian P."/>
            <person name="Stursova M."/>
            <person name="Weitz H."/>
            <person name="Taylor A."/>
            <person name="Grigoriev I.V."/>
            <person name="Nagy L.G."/>
            <person name="Martin F."/>
            <person name="Kauserud H."/>
        </authorList>
    </citation>
    <scope>NUCLEOTIDE SEQUENCE</scope>
    <source>
        <strain evidence="2">CBHHK067</strain>
    </source>
</reference>
<feature type="compositionally biased region" description="Basic and acidic residues" evidence="1">
    <location>
        <begin position="1"/>
        <end position="15"/>
    </location>
</feature>
<dbReference type="Proteomes" id="UP001221757">
    <property type="component" value="Unassembled WGS sequence"/>
</dbReference>
<gene>
    <name evidence="2" type="ORF">B0H17DRAFT_1130682</name>
</gene>
<feature type="compositionally biased region" description="Polar residues" evidence="1">
    <location>
        <begin position="18"/>
        <end position="31"/>
    </location>
</feature>
<protein>
    <submittedName>
        <fullName evidence="2">Uncharacterized protein</fullName>
    </submittedName>
</protein>
<evidence type="ECO:0000313" key="2">
    <source>
        <dbReference type="EMBL" id="KAJ7697045.1"/>
    </source>
</evidence>
<evidence type="ECO:0000313" key="3">
    <source>
        <dbReference type="Proteomes" id="UP001221757"/>
    </source>
</evidence>
<sequence>MWIDEEKISGERDDAMSDISSGSSAPKSQGDVSSNLRFVALCLWHPDLIEKQQLLAYRCKEGHRNPNIGVKKGTLADVKKELAARSSARKELQLQLRHEPSTVEIASRVRSKKKRGNIPAVEAPPIELKRSARLQDKYKATGTSTSKAISSRKAMKRAWTGTLVSI</sequence>
<name>A0AAD7DSH9_MYCRO</name>
<keyword evidence="3" id="KW-1185">Reference proteome</keyword>
<evidence type="ECO:0000256" key="1">
    <source>
        <dbReference type="SAM" id="MobiDB-lite"/>
    </source>
</evidence>